<dbReference type="Pfam" id="PF03161">
    <property type="entry name" value="LAGLIDADG_2"/>
    <property type="match status" value="1"/>
</dbReference>
<dbReference type="GeneID" id="17675302"/>
<keyword evidence="3" id="KW-0496">Mitochondrion</keyword>
<evidence type="ECO:0000259" key="2">
    <source>
        <dbReference type="Pfam" id="PF03161"/>
    </source>
</evidence>
<dbReference type="Gene3D" id="3.10.28.10">
    <property type="entry name" value="Homing endonucleases"/>
    <property type="match status" value="2"/>
</dbReference>
<sequence>MKKKKIEDMSPRTTKNASAPAHYALLRRRPLKSLDCYALLKSRLQSGRKPKSLGVMKKQARSAFDQISLSDHCKSIICGTLLGDGCLQLTKGCEAARLSIRHSQVQREYFDWKVANLKEIASPKSVQISKASGARANTKLLFQSASLPELTLMYNLTYKKKRLCIRRRWLNKLTPLSLAIWWCDDGSIIGHKRTPRRGVLCTDGFDEKSVRMLARYLEKVWALKAHVGAIRRDRFYGNYTKKEYFRLWFSTKELKKWLRIILPHIPVASMVYKTRLIYKDSQFQQRWISETLLAQPQFSNEIEELYSLPKKKAKH</sequence>
<keyword evidence="3" id="KW-0540">Nuclease</keyword>
<evidence type="ECO:0000313" key="3">
    <source>
        <dbReference type="EMBL" id="AGZ90270.1"/>
    </source>
</evidence>
<geneLocation type="mitochondrion" evidence="3"/>
<accession>U5YGL6</accession>
<dbReference type="GO" id="GO:0004519">
    <property type="term" value="F:endonuclease activity"/>
    <property type="evidence" value="ECO:0007669"/>
    <property type="project" value="UniProtKB-KW"/>
</dbReference>
<name>U5YGL6_9VIRI</name>
<dbReference type="AlphaFoldDB" id="U5YGL6"/>
<gene>
    <name evidence="3" type="primary">orf315</name>
</gene>
<feature type="region of interest" description="Disordered" evidence="1">
    <location>
        <begin position="1"/>
        <end position="21"/>
    </location>
</feature>
<dbReference type="RefSeq" id="YP_008816002.1">
    <property type="nucleotide sequence ID" value="NC_022860.1"/>
</dbReference>
<dbReference type="SUPFAM" id="SSF55608">
    <property type="entry name" value="Homing endonucleases"/>
    <property type="match status" value="1"/>
</dbReference>
<protein>
    <submittedName>
        <fullName evidence="3">Putative LAGLIDADG homing endonuclease</fullName>
    </submittedName>
</protein>
<keyword evidence="3" id="KW-0255">Endonuclease</keyword>
<proteinExistence type="predicted"/>
<feature type="compositionally biased region" description="Basic and acidic residues" evidence="1">
    <location>
        <begin position="1"/>
        <end position="10"/>
    </location>
</feature>
<evidence type="ECO:0000256" key="1">
    <source>
        <dbReference type="SAM" id="MobiDB-lite"/>
    </source>
</evidence>
<organism evidence="3">
    <name type="scientific">Closterium baillyanum</name>
    <dbReference type="NCBI Taxonomy" id="1416941"/>
    <lineage>
        <taxon>Eukaryota</taxon>
        <taxon>Viridiplantae</taxon>
        <taxon>Streptophyta</taxon>
        <taxon>Zygnematophyceae</taxon>
        <taxon>Zygnematophycidae</taxon>
        <taxon>Desmidiales</taxon>
        <taxon>Closteriaceae</taxon>
        <taxon>Closterium</taxon>
    </lineage>
</organism>
<dbReference type="InterPro" id="IPR004860">
    <property type="entry name" value="LAGLIDADG_dom"/>
</dbReference>
<feature type="domain" description="Homing endonuclease LAGLIDADG" evidence="2">
    <location>
        <begin position="75"/>
        <end position="234"/>
    </location>
</feature>
<dbReference type="EMBL" id="KF060940">
    <property type="protein sequence ID" value="AGZ90270.1"/>
    <property type="molecule type" value="Genomic_DNA"/>
</dbReference>
<keyword evidence="3" id="KW-0378">Hydrolase</keyword>
<dbReference type="InterPro" id="IPR027434">
    <property type="entry name" value="Homing_endonucl"/>
</dbReference>
<reference evidence="3" key="1">
    <citation type="journal article" date="2013" name="Genome Biol. Evol.">
        <title>Tracing the evolution of streptophyte algae and their mitochondrial genome.</title>
        <authorList>
            <person name="Turmel M."/>
            <person name="Otis C."/>
            <person name="Lemieux C."/>
        </authorList>
    </citation>
    <scope>NUCLEOTIDE SEQUENCE</scope>
</reference>